<keyword evidence="1" id="KW-1133">Transmembrane helix</keyword>
<feature type="transmembrane region" description="Helical" evidence="1">
    <location>
        <begin position="466"/>
        <end position="487"/>
    </location>
</feature>
<feature type="transmembrane region" description="Helical" evidence="1">
    <location>
        <begin position="290"/>
        <end position="323"/>
    </location>
</feature>
<dbReference type="OMA" id="NICNESW"/>
<dbReference type="EMBL" id="VFQX01000002">
    <property type="protein sequence ID" value="KAF0984470.1"/>
    <property type="molecule type" value="Genomic_DNA"/>
</dbReference>
<feature type="transmembrane region" description="Helical" evidence="1">
    <location>
        <begin position="265"/>
        <end position="284"/>
    </location>
</feature>
<comment type="caution">
    <text evidence="2">The sequence shown here is derived from an EMBL/GenBank/DDBJ whole genome shotgun (WGS) entry which is preliminary data.</text>
</comment>
<name>A0A6A5CFW2_NAEFO</name>
<keyword evidence="1" id="KW-0472">Membrane</keyword>
<dbReference type="AlphaFoldDB" id="A0A6A5CFW2"/>
<reference evidence="2 3" key="1">
    <citation type="journal article" date="2019" name="Sci. Rep.">
        <title>Nanopore sequencing improves the draft genome of the human pathogenic amoeba Naegleria fowleri.</title>
        <authorList>
            <person name="Liechti N."/>
            <person name="Schurch N."/>
            <person name="Bruggmann R."/>
            <person name="Wittwer M."/>
        </authorList>
    </citation>
    <scope>NUCLEOTIDE SEQUENCE [LARGE SCALE GENOMIC DNA]</scope>
    <source>
        <strain evidence="2 3">ATCC 30894</strain>
    </source>
</reference>
<accession>A0A6A5CFW2</accession>
<keyword evidence="3" id="KW-1185">Reference proteome</keyword>
<feature type="transmembrane region" description="Helical" evidence="1">
    <location>
        <begin position="436"/>
        <end position="454"/>
    </location>
</feature>
<sequence length="554" mass="65547">MDESTRSMKYDQPQQEKYGVHTMDTRHTGLTRSTMRVFNVQQLADDEMCCVMDFLVNDIPTVMAVSTCCKRFRCLVLEKLNFEQVYFHRMLLCDESINYLRNKLLIQVLFKNSLEFRKWCLVTRKYRQVVPNLVVESDASVQPVTLEVPAADVASDDKQEYHDSYHALDHLIVEKKNSYKILYYNLFSNCLDLIVEKASQEFYRHPSSTTVTSKTSDKSNMYNLFQQLTYSVIDFQQNEITFERELAWGISNQNLIIQDGLIKTLFSLHLLTLLTIIVFQWIMYDQLLESIILLFLFSVTLGVTLTLCWSIGHFPLFSWFYWLYYGSLDLFRIEEQCNLISTANHNNHYENKDISKLISTLHMHGIALLKHFRMARAYFIYYYHLLMRAQLKQVVRELCEKNNVKEQFQMRFEILCHNAWWNSLIDLSDDILSTRFFICVLDIVSVLAFSLWLGNSSLQKYINHEILKMVRFLIIHGCLLISSIELFDIVRSYIVTNNNTFSECSIKLRERRQKAEDTIRWKDAIKLFIRRPLAMFLLIVTRIYFVSYVVSMTQ</sequence>
<keyword evidence="1" id="KW-0812">Transmembrane</keyword>
<evidence type="ECO:0000313" key="3">
    <source>
        <dbReference type="Proteomes" id="UP000444721"/>
    </source>
</evidence>
<dbReference type="Proteomes" id="UP000444721">
    <property type="component" value="Unassembled WGS sequence"/>
</dbReference>
<organism evidence="2 3">
    <name type="scientific">Naegleria fowleri</name>
    <name type="common">Brain eating amoeba</name>
    <dbReference type="NCBI Taxonomy" id="5763"/>
    <lineage>
        <taxon>Eukaryota</taxon>
        <taxon>Discoba</taxon>
        <taxon>Heterolobosea</taxon>
        <taxon>Tetramitia</taxon>
        <taxon>Eutetramitia</taxon>
        <taxon>Vahlkampfiidae</taxon>
        <taxon>Naegleria</taxon>
    </lineage>
</organism>
<gene>
    <name evidence="2" type="ORF">FDP41_000369</name>
</gene>
<dbReference type="VEuPathDB" id="AmoebaDB:NF0005210"/>
<proteinExistence type="predicted"/>
<dbReference type="OrthoDB" id="10348731at2759"/>
<protein>
    <submittedName>
        <fullName evidence="2">Uncharacterized protein</fullName>
    </submittedName>
</protein>
<dbReference type="GeneID" id="68107587"/>
<dbReference type="VEuPathDB" id="AmoebaDB:NfTy_000660"/>
<evidence type="ECO:0000313" key="2">
    <source>
        <dbReference type="EMBL" id="KAF0984470.1"/>
    </source>
</evidence>
<dbReference type="VEuPathDB" id="AmoebaDB:FDP41_000369"/>
<dbReference type="RefSeq" id="XP_044569183.1">
    <property type="nucleotide sequence ID" value="XM_044707021.1"/>
</dbReference>
<evidence type="ECO:0000256" key="1">
    <source>
        <dbReference type="SAM" id="Phobius"/>
    </source>
</evidence>
<feature type="transmembrane region" description="Helical" evidence="1">
    <location>
        <begin position="532"/>
        <end position="550"/>
    </location>
</feature>